<dbReference type="Proteomes" id="UP000836841">
    <property type="component" value="Chromosome 2"/>
</dbReference>
<keyword evidence="2" id="KW-1185">Reference proteome</keyword>
<organism evidence="1 2">
    <name type="scientific">Thlaspi arvense</name>
    <name type="common">Field penny-cress</name>
    <dbReference type="NCBI Taxonomy" id="13288"/>
    <lineage>
        <taxon>Eukaryota</taxon>
        <taxon>Viridiplantae</taxon>
        <taxon>Streptophyta</taxon>
        <taxon>Embryophyta</taxon>
        <taxon>Tracheophyta</taxon>
        <taxon>Spermatophyta</taxon>
        <taxon>Magnoliopsida</taxon>
        <taxon>eudicotyledons</taxon>
        <taxon>Gunneridae</taxon>
        <taxon>Pentapetalae</taxon>
        <taxon>rosids</taxon>
        <taxon>malvids</taxon>
        <taxon>Brassicales</taxon>
        <taxon>Brassicaceae</taxon>
        <taxon>Thlaspideae</taxon>
        <taxon>Thlaspi</taxon>
    </lineage>
</organism>
<accession>A0AAU9RQ18</accession>
<sequence>MVDNLHRAIQDINIIAEDSSFILPAEVVAANQFVIIDGLVIPQIKVYDRLWLNLLRIWGLVGNAHGRIIECKQFQFVFSYKKALEWMIKPKKSVTIWSQMMKFVRRNKR</sequence>
<gene>
    <name evidence="1" type="ORF">TAV2_LOCUS6414</name>
</gene>
<protein>
    <submittedName>
        <fullName evidence="1">Uncharacterized protein</fullName>
    </submittedName>
</protein>
<evidence type="ECO:0000313" key="2">
    <source>
        <dbReference type="Proteomes" id="UP000836841"/>
    </source>
</evidence>
<feature type="non-terminal residue" evidence="1">
    <location>
        <position position="109"/>
    </location>
</feature>
<proteinExistence type="predicted"/>
<name>A0AAU9RQ18_THLAR</name>
<dbReference type="EMBL" id="OU466858">
    <property type="protein sequence ID" value="CAH2046649.1"/>
    <property type="molecule type" value="Genomic_DNA"/>
</dbReference>
<reference evidence="1 2" key="1">
    <citation type="submission" date="2022-03" db="EMBL/GenBank/DDBJ databases">
        <authorList>
            <person name="Nunn A."/>
            <person name="Chopra R."/>
            <person name="Nunn A."/>
            <person name="Contreras Garrido A."/>
        </authorList>
    </citation>
    <scope>NUCLEOTIDE SEQUENCE [LARGE SCALE GENOMIC DNA]</scope>
</reference>
<evidence type="ECO:0000313" key="1">
    <source>
        <dbReference type="EMBL" id="CAH2046649.1"/>
    </source>
</evidence>
<dbReference type="AlphaFoldDB" id="A0AAU9RQ18"/>